<evidence type="ECO:0000313" key="1">
    <source>
        <dbReference type="EMBL" id="KAK9887641.1"/>
    </source>
</evidence>
<dbReference type="AlphaFoldDB" id="A0AAW1V649"/>
<organism evidence="1 2">
    <name type="scientific">Henosepilachna vigintioctopunctata</name>
    <dbReference type="NCBI Taxonomy" id="420089"/>
    <lineage>
        <taxon>Eukaryota</taxon>
        <taxon>Metazoa</taxon>
        <taxon>Ecdysozoa</taxon>
        <taxon>Arthropoda</taxon>
        <taxon>Hexapoda</taxon>
        <taxon>Insecta</taxon>
        <taxon>Pterygota</taxon>
        <taxon>Neoptera</taxon>
        <taxon>Endopterygota</taxon>
        <taxon>Coleoptera</taxon>
        <taxon>Polyphaga</taxon>
        <taxon>Cucujiformia</taxon>
        <taxon>Coccinelloidea</taxon>
        <taxon>Coccinellidae</taxon>
        <taxon>Epilachninae</taxon>
        <taxon>Epilachnini</taxon>
        <taxon>Henosepilachna</taxon>
    </lineage>
</organism>
<gene>
    <name evidence="1" type="ORF">WA026_023661</name>
</gene>
<reference evidence="1 2" key="1">
    <citation type="submission" date="2023-03" db="EMBL/GenBank/DDBJ databases">
        <title>Genome insight into feeding habits of ladybird beetles.</title>
        <authorList>
            <person name="Li H.-S."/>
            <person name="Huang Y.-H."/>
            <person name="Pang H."/>
        </authorList>
    </citation>
    <scope>NUCLEOTIDE SEQUENCE [LARGE SCALE GENOMIC DNA]</scope>
    <source>
        <strain evidence="1">SYSU_2023b</strain>
        <tissue evidence="1">Whole body</tissue>
    </source>
</reference>
<dbReference type="Proteomes" id="UP001431783">
    <property type="component" value="Unassembled WGS sequence"/>
</dbReference>
<comment type="caution">
    <text evidence="1">The sequence shown here is derived from an EMBL/GenBank/DDBJ whole genome shotgun (WGS) entry which is preliminary data.</text>
</comment>
<evidence type="ECO:0008006" key="3">
    <source>
        <dbReference type="Google" id="ProtNLM"/>
    </source>
</evidence>
<protein>
    <recommendedName>
        <fullName evidence="3">Transposase</fullName>
    </recommendedName>
</protein>
<evidence type="ECO:0000313" key="2">
    <source>
        <dbReference type="Proteomes" id="UP001431783"/>
    </source>
</evidence>
<name>A0AAW1V649_9CUCU</name>
<sequence length="85" mass="9421">MARDFAGMHNIFARATGGLTDIPTSAETRLGVRGLSGRLRLRPSTPEERARKGLPRFCGSDKNWVITNLIIRLAVDALKNFNLLK</sequence>
<accession>A0AAW1V649</accession>
<keyword evidence="2" id="KW-1185">Reference proteome</keyword>
<proteinExistence type="predicted"/>
<dbReference type="EMBL" id="JARQZJ010000117">
    <property type="protein sequence ID" value="KAK9887641.1"/>
    <property type="molecule type" value="Genomic_DNA"/>
</dbReference>